<dbReference type="STRING" id="1188252.A1QC_06015"/>
<dbReference type="Pfam" id="PF00389">
    <property type="entry name" value="2-Hacid_dh"/>
    <property type="match status" value="1"/>
</dbReference>
<dbReference type="PROSITE" id="PS00671">
    <property type="entry name" value="D_2_HYDROXYACID_DH_3"/>
    <property type="match status" value="1"/>
</dbReference>
<dbReference type="Gene3D" id="3.40.50.720">
    <property type="entry name" value="NAD(P)-binding Rossmann-like Domain"/>
    <property type="match status" value="2"/>
</dbReference>
<keyword evidence="1 10" id="KW-0560">Oxidoreductase</keyword>
<comment type="catalytic activity">
    <reaction evidence="5">
        <text>glycolate + NADP(+) = glyoxylate + NADPH + H(+)</text>
        <dbReference type="Rhea" id="RHEA:10992"/>
        <dbReference type="ChEBI" id="CHEBI:15378"/>
        <dbReference type="ChEBI" id="CHEBI:29805"/>
        <dbReference type="ChEBI" id="CHEBI:36655"/>
        <dbReference type="ChEBI" id="CHEBI:57783"/>
        <dbReference type="ChEBI" id="CHEBI:58349"/>
        <dbReference type="EC" id="1.1.1.79"/>
    </reaction>
</comment>
<gene>
    <name evidence="13" type="ORF">A1QC_06015</name>
</gene>
<keyword evidence="14" id="KW-1185">Reference proteome</keyword>
<dbReference type="InterPro" id="IPR050223">
    <property type="entry name" value="D-isomer_2-hydroxyacid_DH"/>
</dbReference>
<dbReference type="PANTHER" id="PTHR10996:SF283">
    <property type="entry name" value="GLYOXYLATE_HYDROXYPYRUVATE REDUCTASE B"/>
    <property type="match status" value="1"/>
</dbReference>
<evidence type="ECO:0000256" key="9">
    <source>
        <dbReference type="ARBA" id="ARBA00073362"/>
    </source>
</evidence>
<dbReference type="OrthoDB" id="9805416at2"/>
<dbReference type="GO" id="GO:0005829">
    <property type="term" value="C:cytosol"/>
    <property type="evidence" value="ECO:0007669"/>
    <property type="project" value="TreeGrafter"/>
</dbReference>
<dbReference type="GO" id="GO:0051287">
    <property type="term" value="F:NAD binding"/>
    <property type="evidence" value="ECO:0007669"/>
    <property type="project" value="InterPro"/>
</dbReference>
<dbReference type="InterPro" id="IPR029753">
    <property type="entry name" value="D-isomer_DH_CS"/>
</dbReference>
<evidence type="ECO:0000313" key="13">
    <source>
        <dbReference type="EMBL" id="OEF28193.1"/>
    </source>
</evidence>
<dbReference type="Pfam" id="PF02826">
    <property type="entry name" value="2-Hacid_dh_C"/>
    <property type="match status" value="1"/>
</dbReference>
<feature type="domain" description="D-isomer specific 2-hydroxyacid dehydrogenase catalytic" evidence="11">
    <location>
        <begin position="5"/>
        <end position="319"/>
    </location>
</feature>
<dbReference type="InterPro" id="IPR036291">
    <property type="entry name" value="NAD(P)-bd_dom_sf"/>
</dbReference>
<dbReference type="GO" id="GO:0016618">
    <property type="term" value="F:hydroxypyruvate reductase [NAD(P)H] activity"/>
    <property type="evidence" value="ECO:0007669"/>
    <property type="project" value="UniProtKB-EC"/>
</dbReference>
<evidence type="ECO:0000256" key="2">
    <source>
        <dbReference type="ARBA" id="ARBA00023027"/>
    </source>
</evidence>
<evidence type="ECO:0000256" key="10">
    <source>
        <dbReference type="RuleBase" id="RU003719"/>
    </source>
</evidence>
<name>A0A1E5E4Z7_9VIBR</name>
<dbReference type="FunFam" id="3.40.50.720:FF:000026">
    <property type="entry name" value="Glyoxylate/hydroxypyruvate reductase B"/>
    <property type="match status" value="1"/>
</dbReference>
<reference evidence="13 14" key="1">
    <citation type="journal article" date="2012" name="Science">
        <title>Ecological populations of bacteria act as socially cohesive units of antibiotic production and resistance.</title>
        <authorList>
            <person name="Cordero O.X."/>
            <person name="Wildschutte H."/>
            <person name="Kirkup B."/>
            <person name="Proehl S."/>
            <person name="Ngo L."/>
            <person name="Hussain F."/>
            <person name="Le Roux F."/>
            <person name="Mincer T."/>
            <person name="Polz M.F."/>
        </authorList>
    </citation>
    <scope>NUCLEOTIDE SEQUENCE [LARGE SCALE GENOMIC DNA]</scope>
    <source>
        <strain evidence="13 14">1S-45</strain>
    </source>
</reference>
<evidence type="ECO:0000256" key="1">
    <source>
        <dbReference type="ARBA" id="ARBA00023002"/>
    </source>
</evidence>
<dbReference type="SUPFAM" id="SSF51735">
    <property type="entry name" value="NAD(P)-binding Rossmann-fold domains"/>
    <property type="match status" value="1"/>
</dbReference>
<evidence type="ECO:0000256" key="3">
    <source>
        <dbReference type="ARBA" id="ARBA00051801"/>
    </source>
</evidence>
<accession>A0A1E5E4Z7</accession>
<dbReference type="RefSeq" id="WP_017025526.1">
    <property type="nucleotide sequence ID" value="NZ_AJYK02000024.1"/>
</dbReference>
<evidence type="ECO:0000256" key="6">
    <source>
        <dbReference type="ARBA" id="ARBA00061278"/>
    </source>
</evidence>
<dbReference type="InterPro" id="IPR006139">
    <property type="entry name" value="D-isomer_2_OHA_DH_cat_dom"/>
</dbReference>
<organism evidence="13 14">
    <name type="scientific">Vibrio rumoiensis 1S-45</name>
    <dbReference type="NCBI Taxonomy" id="1188252"/>
    <lineage>
        <taxon>Bacteria</taxon>
        <taxon>Pseudomonadati</taxon>
        <taxon>Pseudomonadota</taxon>
        <taxon>Gammaproteobacteria</taxon>
        <taxon>Vibrionales</taxon>
        <taxon>Vibrionaceae</taxon>
        <taxon>Vibrio</taxon>
    </lineage>
</organism>
<dbReference type="PANTHER" id="PTHR10996">
    <property type="entry name" value="2-HYDROXYACID DEHYDROGENASE-RELATED"/>
    <property type="match status" value="1"/>
</dbReference>
<dbReference type="Proteomes" id="UP000094070">
    <property type="component" value="Unassembled WGS sequence"/>
</dbReference>
<keyword evidence="13" id="KW-0670">Pyruvate</keyword>
<dbReference type="GO" id="GO:0030267">
    <property type="term" value="F:glyoxylate reductase (NADPH) activity"/>
    <property type="evidence" value="ECO:0007669"/>
    <property type="project" value="UniProtKB-EC"/>
</dbReference>
<dbReference type="PROSITE" id="PS00065">
    <property type="entry name" value="D_2_HYDROXYACID_DH_1"/>
    <property type="match status" value="1"/>
</dbReference>
<feature type="domain" description="D-isomer specific 2-hydroxyacid dehydrogenase NAD-binding" evidence="12">
    <location>
        <begin position="108"/>
        <end position="287"/>
    </location>
</feature>
<evidence type="ECO:0000256" key="8">
    <source>
        <dbReference type="ARBA" id="ARBA00066674"/>
    </source>
</evidence>
<comment type="similarity">
    <text evidence="6">Belongs to the D-isomer specific 2-hydroxyacid dehydrogenase family. GhrB subfamily.</text>
</comment>
<dbReference type="CDD" id="cd05301">
    <property type="entry name" value="GDH"/>
    <property type="match status" value="1"/>
</dbReference>
<dbReference type="AlphaFoldDB" id="A0A1E5E4Z7"/>
<keyword evidence="2" id="KW-0520">NAD</keyword>
<evidence type="ECO:0000256" key="5">
    <source>
        <dbReference type="ARBA" id="ARBA00052769"/>
    </source>
</evidence>
<dbReference type="eggNOG" id="COG1052">
    <property type="taxonomic scope" value="Bacteria"/>
</dbReference>
<dbReference type="EMBL" id="AJYK02000024">
    <property type="protein sequence ID" value="OEF28193.1"/>
    <property type="molecule type" value="Genomic_DNA"/>
</dbReference>
<dbReference type="InterPro" id="IPR006140">
    <property type="entry name" value="D-isomer_DH_NAD-bd"/>
</dbReference>
<evidence type="ECO:0000256" key="7">
    <source>
        <dbReference type="ARBA" id="ARBA00066661"/>
    </source>
</evidence>
<dbReference type="EC" id="1.1.1.81" evidence="8"/>
<proteinExistence type="inferred from homology"/>
<dbReference type="EC" id="1.1.1.79" evidence="7"/>
<evidence type="ECO:0000259" key="12">
    <source>
        <dbReference type="Pfam" id="PF02826"/>
    </source>
</evidence>
<evidence type="ECO:0000313" key="14">
    <source>
        <dbReference type="Proteomes" id="UP000094070"/>
    </source>
</evidence>
<evidence type="ECO:0000256" key="4">
    <source>
        <dbReference type="ARBA" id="ARBA00052239"/>
    </source>
</evidence>
<dbReference type="SUPFAM" id="SSF52283">
    <property type="entry name" value="Formate/glycerate dehydrogenase catalytic domain-like"/>
    <property type="match status" value="1"/>
</dbReference>
<dbReference type="InterPro" id="IPR029752">
    <property type="entry name" value="D-isomer_DH_CS1"/>
</dbReference>
<comment type="catalytic activity">
    <reaction evidence="3">
        <text>(R)-glycerate + NAD(+) = 3-hydroxypyruvate + NADH + H(+)</text>
        <dbReference type="Rhea" id="RHEA:17905"/>
        <dbReference type="ChEBI" id="CHEBI:15378"/>
        <dbReference type="ChEBI" id="CHEBI:16659"/>
        <dbReference type="ChEBI" id="CHEBI:17180"/>
        <dbReference type="ChEBI" id="CHEBI:57540"/>
        <dbReference type="ChEBI" id="CHEBI:57945"/>
        <dbReference type="EC" id="1.1.1.81"/>
    </reaction>
</comment>
<evidence type="ECO:0000259" key="11">
    <source>
        <dbReference type="Pfam" id="PF00389"/>
    </source>
</evidence>
<comment type="catalytic activity">
    <reaction evidence="4">
        <text>(R)-glycerate + NADP(+) = 3-hydroxypyruvate + NADPH + H(+)</text>
        <dbReference type="Rhea" id="RHEA:18657"/>
        <dbReference type="ChEBI" id="CHEBI:15378"/>
        <dbReference type="ChEBI" id="CHEBI:16659"/>
        <dbReference type="ChEBI" id="CHEBI:17180"/>
        <dbReference type="ChEBI" id="CHEBI:57783"/>
        <dbReference type="ChEBI" id="CHEBI:58349"/>
        <dbReference type="EC" id="1.1.1.81"/>
    </reaction>
</comment>
<protein>
    <recommendedName>
        <fullName evidence="9">Glyoxylate/hydroxypyruvate reductase B</fullName>
        <ecNumber evidence="7">1.1.1.79</ecNumber>
        <ecNumber evidence="8">1.1.1.81</ecNumber>
    </recommendedName>
</protein>
<comment type="caution">
    <text evidence="13">The sequence shown here is derived from an EMBL/GenBank/DDBJ whole genome shotgun (WGS) entry which is preliminary data.</text>
</comment>
<sequence length="323" mass="35533">MKKKVVLYTRIPEAEFEKLNQDFDLIYFDGISDTNRQQFLAEIETAHALIGASVKLGYDELKHTQNLQVVSTISTGVDAFDIEYLNQRKIALMHTPDAVTNTTADTIFALMMCTARRTTELNNLVTRGDWKGSIKEQHFGVDLHGKTLGILGMGRIGYALAKRAHCGFDMNINYYNRSHNIKAEENLSATKLSLDDLLEQSDFVCSILPANAQTDLLIGQREFELMKPSAIFINGGRGNVVDEEALVNALSMGSIRAAGLDVYKVEPLPTSSPLMLLDNVVLLPHVGSATAQTRLLMVQCAISNVHAALQGNIVENCANAEAF</sequence>